<comment type="caution">
    <text evidence="2">The sequence shown here is derived from an EMBL/GenBank/DDBJ whole genome shotgun (WGS) entry which is preliminary data.</text>
</comment>
<dbReference type="Gene3D" id="3.10.450.710">
    <property type="entry name" value="Tgt2/MlaC"/>
    <property type="match status" value="1"/>
</dbReference>
<keyword evidence="1" id="KW-0732">Signal</keyword>
<sequence>MTRRGFTAGLMAATSALALLPTASFALNARQASALVTQVVDEINAIINSGQSERRMLRRFEGLFQQYANTTVIALRCLGADARSASDSQRRAFVAAFEGYIARKYGRRFREFIGGRIDVEDSRPVKSWFEVRTNTQLQGSAPFRVDFLVKEAGGRNLFFDMVIEGISLTRVEREEIGAMLDSRGGDLDRLIADLRNAG</sequence>
<dbReference type="Proteomes" id="UP000640583">
    <property type="component" value="Unassembled WGS sequence"/>
</dbReference>
<reference evidence="2" key="1">
    <citation type="submission" date="2020-10" db="EMBL/GenBank/DDBJ databases">
        <title>Paenihalocynthiibacter styelae gen. nov., sp. nov., isolated from stalked sea squirt Styela clava.</title>
        <authorList>
            <person name="Kim Y.-O."/>
            <person name="Yoon J.-H."/>
        </authorList>
    </citation>
    <scope>NUCLEOTIDE SEQUENCE</scope>
    <source>
        <strain evidence="2">MYP1-1</strain>
    </source>
</reference>
<dbReference type="Pfam" id="PF05494">
    <property type="entry name" value="MlaC"/>
    <property type="match status" value="1"/>
</dbReference>
<organism evidence="2 3">
    <name type="scientific">Halocynthiibacter styelae</name>
    <dbReference type="NCBI Taxonomy" id="2761955"/>
    <lineage>
        <taxon>Bacteria</taxon>
        <taxon>Pseudomonadati</taxon>
        <taxon>Pseudomonadota</taxon>
        <taxon>Alphaproteobacteria</taxon>
        <taxon>Rhodobacterales</taxon>
        <taxon>Paracoccaceae</taxon>
        <taxon>Halocynthiibacter</taxon>
    </lineage>
</organism>
<dbReference type="AlphaFoldDB" id="A0A8J7IZE4"/>
<evidence type="ECO:0000256" key="1">
    <source>
        <dbReference type="SAM" id="SignalP"/>
    </source>
</evidence>
<gene>
    <name evidence="2" type="ORF">H1D41_16210</name>
</gene>
<feature type="chain" id="PRO_5035296591" evidence="1">
    <location>
        <begin position="27"/>
        <end position="198"/>
    </location>
</feature>
<accession>A0A8J7IZE4</accession>
<dbReference type="PANTHER" id="PTHR36573:SF1">
    <property type="entry name" value="INTERMEMBRANE PHOSPHOLIPID TRANSPORT SYSTEM BINDING PROTEIN MLAC"/>
    <property type="match status" value="1"/>
</dbReference>
<feature type="signal peptide" evidence="1">
    <location>
        <begin position="1"/>
        <end position="26"/>
    </location>
</feature>
<dbReference type="EMBL" id="JADCKQ010000015">
    <property type="protein sequence ID" value="MBI1495190.1"/>
    <property type="molecule type" value="Genomic_DNA"/>
</dbReference>
<dbReference type="InterPro" id="IPR042245">
    <property type="entry name" value="Tgt2/MlaC_sf"/>
</dbReference>
<dbReference type="InterPro" id="IPR008869">
    <property type="entry name" value="MlaC/ttg2D"/>
</dbReference>
<keyword evidence="3" id="KW-1185">Reference proteome</keyword>
<name>A0A8J7IZE4_9RHOB</name>
<evidence type="ECO:0000313" key="3">
    <source>
        <dbReference type="Proteomes" id="UP000640583"/>
    </source>
</evidence>
<proteinExistence type="predicted"/>
<evidence type="ECO:0000313" key="2">
    <source>
        <dbReference type="EMBL" id="MBI1495190.1"/>
    </source>
</evidence>
<protein>
    <submittedName>
        <fullName evidence="2">ABC transporter substrate-binding protein</fullName>
    </submittedName>
</protein>
<dbReference type="PANTHER" id="PTHR36573">
    <property type="entry name" value="INTERMEMBRANE PHOSPHOLIPID TRANSPORT SYSTEM BINDING PROTEIN MLAC"/>
    <property type="match status" value="1"/>
</dbReference>